<keyword evidence="1" id="KW-0472">Membrane</keyword>
<evidence type="ECO:0000313" key="2">
    <source>
        <dbReference type="EMBL" id="SHJ15714.1"/>
    </source>
</evidence>
<evidence type="ECO:0008006" key="4">
    <source>
        <dbReference type="Google" id="ProtNLM"/>
    </source>
</evidence>
<feature type="transmembrane region" description="Helical" evidence="1">
    <location>
        <begin position="136"/>
        <end position="154"/>
    </location>
</feature>
<protein>
    <recommendedName>
        <fullName evidence="4">DUF2975 domain-containing protein</fullName>
    </recommendedName>
</protein>
<gene>
    <name evidence="2" type="ORF">SAMN02746098_05256</name>
</gene>
<dbReference type="AlphaFoldDB" id="A0A1M6H0R2"/>
<dbReference type="Proteomes" id="UP000183954">
    <property type="component" value="Unassembled WGS sequence"/>
</dbReference>
<feature type="transmembrane region" description="Helical" evidence="1">
    <location>
        <begin position="102"/>
        <end position="124"/>
    </location>
</feature>
<dbReference type="RefSeq" id="WP_073033490.1">
    <property type="nucleotide sequence ID" value="NZ_FQXJ01000041.1"/>
</dbReference>
<sequence length="168" mass="18900">MVFSIIASPERFTAVKGNLNWRVSYNLSNSSSFFIDIPYKIMQPIYTPTFSAKYAIISSLFSILIKVSITLFGLYQVVDILKSTLNDLTPFIMDNVKRLKKLAYSIIVYSVVADILSSILFSTLVTRVYMLNLSNIHLSGVLVGGLILVIADIFKYGVYLQNEFDTTL</sequence>
<keyword evidence="1" id="KW-1133">Transmembrane helix</keyword>
<dbReference type="STRING" id="1121420.SAMN02746098_05256"/>
<dbReference type="InterPro" id="IPR021354">
    <property type="entry name" value="DUF2975"/>
</dbReference>
<proteinExistence type="predicted"/>
<evidence type="ECO:0000256" key="1">
    <source>
        <dbReference type="SAM" id="Phobius"/>
    </source>
</evidence>
<reference evidence="3" key="1">
    <citation type="submission" date="2016-11" db="EMBL/GenBank/DDBJ databases">
        <authorList>
            <person name="Varghese N."/>
            <person name="Submissions S."/>
        </authorList>
    </citation>
    <scope>NUCLEOTIDE SEQUENCE [LARGE SCALE GENOMIC DNA]</scope>
    <source>
        <strain evidence="3">DSM 15449</strain>
    </source>
</reference>
<keyword evidence="1" id="KW-0812">Transmembrane</keyword>
<feature type="transmembrane region" description="Helical" evidence="1">
    <location>
        <begin position="54"/>
        <end position="81"/>
    </location>
</feature>
<dbReference type="EMBL" id="FQXJ01000041">
    <property type="protein sequence ID" value="SHJ15714.1"/>
    <property type="molecule type" value="Genomic_DNA"/>
</dbReference>
<evidence type="ECO:0000313" key="3">
    <source>
        <dbReference type="Proteomes" id="UP000183954"/>
    </source>
</evidence>
<keyword evidence="3" id="KW-1185">Reference proteome</keyword>
<dbReference type="OrthoDB" id="2084134at2"/>
<accession>A0A1M6H0R2</accession>
<dbReference type="Pfam" id="PF11188">
    <property type="entry name" value="DUF2975"/>
    <property type="match status" value="1"/>
</dbReference>
<organism evidence="2 3">
    <name type="scientific">Desulfosporosinus lacus DSM 15449</name>
    <dbReference type="NCBI Taxonomy" id="1121420"/>
    <lineage>
        <taxon>Bacteria</taxon>
        <taxon>Bacillati</taxon>
        <taxon>Bacillota</taxon>
        <taxon>Clostridia</taxon>
        <taxon>Eubacteriales</taxon>
        <taxon>Desulfitobacteriaceae</taxon>
        <taxon>Desulfosporosinus</taxon>
    </lineage>
</organism>
<name>A0A1M6H0R2_9FIRM</name>